<name>A0A2H6BY64_MICAE</name>
<dbReference type="Proteomes" id="UP000236321">
    <property type="component" value="Unassembled WGS sequence"/>
</dbReference>
<evidence type="ECO:0000313" key="1">
    <source>
        <dbReference type="EMBL" id="GBD55098.1"/>
    </source>
</evidence>
<dbReference type="RefSeq" id="WP_103113310.1">
    <property type="nucleotide sequence ID" value="NZ_BEIU01000005.1"/>
</dbReference>
<comment type="caution">
    <text evidence="1">The sequence shown here is derived from an EMBL/GenBank/DDBJ whole genome shotgun (WGS) entry which is preliminary data.</text>
</comment>
<reference evidence="2" key="1">
    <citation type="submission" date="2017-12" db="EMBL/GenBank/DDBJ databases">
        <title>Improved Draft Genome Sequence of Microcystis aeruginosa NIES-298, a Microcystin-Producing Cyanobacterium from Lake Kasumigaura, Japan.</title>
        <authorList>
            <person name="Yamaguchi H."/>
            <person name="Suzuki S."/>
            <person name="Kawachi M."/>
        </authorList>
    </citation>
    <scope>NUCLEOTIDE SEQUENCE [LARGE SCALE GENOMIC DNA]</scope>
    <source>
        <strain evidence="2">NIES-298</strain>
    </source>
</reference>
<proteinExistence type="predicted"/>
<organism evidence="1 2">
    <name type="scientific">Microcystis aeruginosa NIES-298</name>
    <dbReference type="NCBI Taxonomy" id="449468"/>
    <lineage>
        <taxon>Bacteria</taxon>
        <taxon>Bacillati</taxon>
        <taxon>Cyanobacteriota</taxon>
        <taxon>Cyanophyceae</taxon>
        <taxon>Oscillatoriophycideae</taxon>
        <taxon>Chroococcales</taxon>
        <taxon>Microcystaceae</taxon>
        <taxon>Microcystis</taxon>
    </lineage>
</organism>
<dbReference type="EMBL" id="BEYQ01000017">
    <property type="protein sequence ID" value="GBD55098.1"/>
    <property type="molecule type" value="Genomic_DNA"/>
</dbReference>
<accession>A0A2H6BY64</accession>
<dbReference type="AlphaFoldDB" id="A0A2H6BY64"/>
<evidence type="ECO:0000313" key="2">
    <source>
        <dbReference type="Proteomes" id="UP000236321"/>
    </source>
</evidence>
<sequence>MQVKELTVEELKLLIQETVAETIQSILLDPDQDKEVKPEVKQQVLGSLRRTEIGEKGVSAEEVAKKLGLNW</sequence>
<gene>
    <name evidence="1" type="ORF">BGM30_41910</name>
</gene>
<protein>
    <submittedName>
        <fullName evidence="1">Uncharacterized protein</fullName>
    </submittedName>
</protein>